<keyword evidence="2" id="KW-0325">Glycoprotein</keyword>
<dbReference type="SMART" id="SM00108">
    <property type="entry name" value="B_lectin"/>
    <property type="match status" value="1"/>
</dbReference>
<accession>A0AAV6KXR0</accession>
<reference evidence="5" key="1">
    <citation type="submission" date="2020-08" db="EMBL/GenBank/DDBJ databases">
        <title>Plant Genome Project.</title>
        <authorList>
            <person name="Zhang R.-G."/>
        </authorList>
    </citation>
    <scope>NUCLEOTIDE SEQUENCE</scope>
    <source>
        <strain evidence="5">WSP0</strain>
        <tissue evidence="5">Leaf</tissue>
    </source>
</reference>
<comment type="caution">
    <text evidence="5">The sequence shown here is derived from an EMBL/GenBank/DDBJ whole genome shotgun (WGS) entry which is preliminary data.</text>
</comment>
<dbReference type="Proteomes" id="UP000823749">
    <property type="component" value="Chromosome 3"/>
</dbReference>
<sequence>MGIRPKSTHNSVFLYSLISVFYSLSLLCHGANSITQGQIIRGGETITSPSQKFVLGFFGPGNSVSRYVGIWYNETEIQSVVWVANRESPISSEFGILTLGNTSNLMVLDGYGNPIWSTNSPAVPGNSTSIAILMDTGNLILSSSESVGDQGKAIWQSFDDPTDTFLPGMKVYIDVQSDEDHVFTSWKSENDPSIGKYSMGIDPRGSPQIVI</sequence>
<evidence type="ECO:0000256" key="3">
    <source>
        <dbReference type="SAM" id="Phobius"/>
    </source>
</evidence>
<protein>
    <recommendedName>
        <fullName evidence="4">Bulb-type lectin domain-containing protein</fullName>
    </recommendedName>
</protein>
<feature type="domain" description="Bulb-type lectin" evidence="4">
    <location>
        <begin position="31"/>
        <end position="154"/>
    </location>
</feature>
<evidence type="ECO:0000256" key="2">
    <source>
        <dbReference type="ARBA" id="ARBA00023180"/>
    </source>
</evidence>
<evidence type="ECO:0000313" key="5">
    <source>
        <dbReference type="EMBL" id="KAG5557593.1"/>
    </source>
</evidence>
<organism evidence="5 6">
    <name type="scientific">Rhododendron griersonianum</name>
    <dbReference type="NCBI Taxonomy" id="479676"/>
    <lineage>
        <taxon>Eukaryota</taxon>
        <taxon>Viridiplantae</taxon>
        <taxon>Streptophyta</taxon>
        <taxon>Embryophyta</taxon>
        <taxon>Tracheophyta</taxon>
        <taxon>Spermatophyta</taxon>
        <taxon>Magnoliopsida</taxon>
        <taxon>eudicotyledons</taxon>
        <taxon>Gunneridae</taxon>
        <taxon>Pentapetalae</taxon>
        <taxon>asterids</taxon>
        <taxon>Ericales</taxon>
        <taxon>Ericaceae</taxon>
        <taxon>Ericoideae</taxon>
        <taxon>Rhodoreae</taxon>
        <taxon>Rhododendron</taxon>
    </lineage>
</organism>
<dbReference type="Gene3D" id="2.90.10.10">
    <property type="entry name" value="Bulb-type lectin domain"/>
    <property type="match status" value="1"/>
</dbReference>
<keyword evidence="3" id="KW-1133">Transmembrane helix</keyword>
<keyword evidence="3" id="KW-0472">Membrane</keyword>
<dbReference type="EMBL" id="JACTNZ010000003">
    <property type="protein sequence ID" value="KAG5557593.1"/>
    <property type="molecule type" value="Genomic_DNA"/>
</dbReference>
<proteinExistence type="predicted"/>
<dbReference type="CDD" id="cd00028">
    <property type="entry name" value="B_lectin"/>
    <property type="match status" value="1"/>
</dbReference>
<name>A0AAV6KXR0_9ERIC</name>
<dbReference type="PROSITE" id="PS50927">
    <property type="entry name" value="BULB_LECTIN"/>
    <property type="match status" value="1"/>
</dbReference>
<dbReference type="PANTHER" id="PTHR32444">
    <property type="entry name" value="BULB-TYPE LECTIN DOMAIN-CONTAINING PROTEIN"/>
    <property type="match status" value="1"/>
</dbReference>
<keyword evidence="1" id="KW-0732">Signal</keyword>
<gene>
    <name evidence="5" type="ORF">RHGRI_007743</name>
</gene>
<dbReference type="SUPFAM" id="SSF51110">
    <property type="entry name" value="alpha-D-mannose-specific plant lectins"/>
    <property type="match status" value="1"/>
</dbReference>
<dbReference type="PANTHER" id="PTHR32444:SF242">
    <property type="entry name" value="G-TYPE LECTIN S-RECEPTOR-LIKE SERINE_THREONINE-PROTEIN KINASE RKS1"/>
    <property type="match status" value="1"/>
</dbReference>
<dbReference type="InterPro" id="IPR036426">
    <property type="entry name" value="Bulb-type_lectin_dom_sf"/>
</dbReference>
<dbReference type="AlphaFoldDB" id="A0AAV6KXR0"/>
<keyword evidence="6" id="KW-1185">Reference proteome</keyword>
<dbReference type="FunFam" id="2.90.10.10:FF:000005">
    <property type="entry name" value="G-type lectin S-receptor-like serine/threonine-protein kinase"/>
    <property type="match status" value="1"/>
</dbReference>
<evidence type="ECO:0000313" key="6">
    <source>
        <dbReference type="Proteomes" id="UP000823749"/>
    </source>
</evidence>
<feature type="transmembrane region" description="Helical" evidence="3">
    <location>
        <begin position="12"/>
        <end position="32"/>
    </location>
</feature>
<evidence type="ECO:0000259" key="4">
    <source>
        <dbReference type="PROSITE" id="PS50927"/>
    </source>
</evidence>
<dbReference type="InterPro" id="IPR001480">
    <property type="entry name" value="Bulb-type_lectin_dom"/>
</dbReference>
<evidence type="ECO:0000256" key="1">
    <source>
        <dbReference type="ARBA" id="ARBA00022729"/>
    </source>
</evidence>
<dbReference type="Pfam" id="PF01453">
    <property type="entry name" value="B_lectin"/>
    <property type="match status" value="1"/>
</dbReference>
<keyword evidence="3" id="KW-0812">Transmembrane</keyword>